<dbReference type="PROSITE" id="PS51257">
    <property type="entry name" value="PROKAR_LIPOPROTEIN"/>
    <property type="match status" value="1"/>
</dbReference>
<feature type="chain" id="PRO_5006622825" evidence="1">
    <location>
        <begin position="24"/>
        <end position="324"/>
    </location>
</feature>
<dbReference type="OMA" id="PWMGLER"/>
<dbReference type="OrthoDB" id="73875at2759"/>
<evidence type="ECO:0000313" key="2">
    <source>
        <dbReference type="EMBL" id="CUG94371.1"/>
    </source>
</evidence>
<feature type="signal peptide" evidence="1">
    <location>
        <begin position="1"/>
        <end position="23"/>
    </location>
</feature>
<evidence type="ECO:0000256" key="1">
    <source>
        <dbReference type="SAM" id="SignalP"/>
    </source>
</evidence>
<keyword evidence="3" id="KW-1185">Reference proteome</keyword>
<evidence type="ECO:0000313" key="3">
    <source>
        <dbReference type="Proteomes" id="UP000051952"/>
    </source>
</evidence>
<keyword evidence="1" id="KW-0732">Signal</keyword>
<dbReference type="Gene3D" id="3.20.20.80">
    <property type="entry name" value="Glycosidases"/>
    <property type="match status" value="1"/>
</dbReference>
<accession>A0A0S4JVW2</accession>
<dbReference type="EMBL" id="CYKH01002240">
    <property type="protein sequence ID" value="CUG94371.1"/>
    <property type="molecule type" value="Genomic_DNA"/>
</dbReference>
<dbReference type="AlphaFoldDB" id="A0A0S4JVW2"/>
<dbReference type="SUPFAM" id="SSF51445">
    <property type="entry name" value="(Trans)glycosidases"/>
    <property type="match status" value="1"/>
</dbReference>
<dbReference type="Proteomes" id="UP000051952">
    <property type="component" value="Unassembled WGS sequence"/>
</dbReference>
<proteinExistence type="predicted"/>
<dbReference type="VEuPathDB" id="TriTrypDB:BSAL_47850"/>
<sequence>MAKLFISFLTFTVALASCGGVLAFSSSSPAGSPRDPFPPAMLMPWFCTTACGYNMSQIMDHVHQAVDLATHDASILNTVAYEWYSLGPNSTLVVDLGMFDLNYHILKNDTLTALFPRRFALVSTNSSSTHQFIEWMRQLFETPEPFVSAVVDDVVARNITGLNIDFEPTSNNITNEDAANFATFLNLLRQRLEVHNKVLTIAGATWSPIWNLTLIAQALSGSEDSNVNSTIGYFTSMNTYAKKDEAFQRELNRNIEQFGTYGSLKSLVVGLETWPTKITPEELDNHFELLAQHNVCRIAIWDMPLTPAMLPHLKNLSHRCTHKE</sequence>
<reference evidence="3" key="1">
    <citation type="submission" date="2015-09" db="EMBL/GenBank/DDBJ databases">
        <authorList>
            <consortium name="Pathogen Informatics"/>
        </authorList>
    </citation>
    <scope>NUCLEOTIDE SEQUENCE [LARGE SCALE GENOMIC DNA]</scope>
    <source>
        <strain evidence="3">Lake Konstanz</strain>
    </source>
</reference>
<organism evidence="2 3">
    <name type="scientific">Bodo saltans</name>
    <name type="common">Flagellated protozoan</name>
    <dbReference type="NCBI Taxonomy" id="75058"/>
    <lineage>
        <taxon>Eukaryota</taxon>
        <taxon>Discoba</taxon>
        <taxon>Euglenozoa</taxon>
        <taxon>Kinetoplastea</taxon>
        <taxon>Metakinetoplastina</taxon>
        <taxon>Eubodonida</taxon>
        <taxon>Bodonidae</taxon>
        <taxon>Bodo</taxon>
    </lineage>
</organism>
<dbReference type="InterPro" id="IPR017853">
    <property type="entry name" value="GH"/>
</dbReference>
<gene>
    <name evidence="2" type="ORF">BSAL_47850</name>
</gene>
<name>A0A0S4JVW2_BODSA</name>
<protein>
    <submittedName>
        <fullName evidence="2">Membrane-associated protein, putative</fullName>
    </submittedName>
</protein>